<feature type="compositionally biased region" description="Basic and acidic residues" evidence="1">
    <location>
        <begin position="144"/>
        <end position="159"/>
    </location>
</feature>
<gene>
    <name evidence="4" type="ORF">M0R45_021477</name>
</gene>
<proteinExistence type="predicted"/>
<keyword evidence="5" id="KW-1185">Reference proteome</keyword>
<dbReference type="EMBL" id="JBEDUW010000004">
    <property type="protein sequence ID" value="KAK9934328.1"/>
    <property type="molecule type" value="Genomic_DNA"/>
</dbReference>
<keyword evidence="2" id="KW-1133">Transmembrane helix</keyword>
<dbReference type="Pfam" id="PF14364">
    <property type="entry name" value="DUF4408"/>
    <property type="match status" value="1"/>
</dbReference>
<organism evidence="4 5">
    <name type="scientific">Rubus argutus</name>
    <name type="common">Southern blackberry</name>
    <dbReference type="NCBI Taxonomy" id="59490"/>
    <lineage>
        <taxon>Eukaryota</taxon>
        <taxon>Viridiplantae</taxon>
        <taxon>Streptophyta</taxon>
        <taxon>Embryophyta</taxon>
        <taxon>Tracheophyta</taxon>
        <taxon>Spermatophyta</taxon>
        <taxon>Magnoliopsida</taxon>
        <taxon>eudicotyledons</taxon>
        <taxon>Gunneridae</taxon>
        <taxon>Pentapetalae</taxon>
        <taxon>rosids</taxon>
        <taxon>fabids</taxon>
        <taxon>Rosales</taxon>
        <taxon>Rosaceae</taxon>
        <taxon>Rosoideae</taxon>
        <taxon>Rosoideae incertae sedis</taxon>
        <taxon>Rubus</taxon>
    </lineage>
</organism>
<reference evidence="4 5" key="1">
    <citation type="journal article" date="2023" name="G3 (Bethesda)">
        <title>A chromosome-length genome assembly and annotation of blackberry (Rubus argutus, cv. 'Hillquist').</title>
        <authorList>
            <person name="Bruna T."/>
            <person name="Aryal R."/>
            <person name="Dudchenko O."/>
            <person name="Sargent D.J."/>
            <person name="Mead D."/>
            <person name="Buti M."/>
            <person name="Cavallini A."/>
            <person name="Hytonen T."/>
            <person name="Andres J."/>
            <person name="Pham M."/>
            <person name="Weisz D."/>
            <person name="Mascagni F."/>
            <person name="Usai G."/>
            <person name="Natali L."/>
            <person name="Bassil N."/>
            <person name="Fernandez G.E."/>
            <person name="Lomsadze A."/>
            <person name="Armour M."/>
            <person name="Olukolu B."/>
            <person name="Poorten T."/>
            <person name="Britton C."/>
            <person name="Davik J."/>
            <person name="Ashrafi H."/>
            <person name="Aiden E.L."/>
            <person name="Borodovsky M."/>
            <person name="Worthington M."/>
        </authorList>
    </citation>
    <scope>NUCLEOTIDE SEQUENCE [LARGE SCALE GENOMIC DNA]</scope>
    <source>
        <strain evidence="4">PI 553951</strain>
    </source>
</reference>
<evidence type="ECO:0000313" key="5">
    <source>
        <dbReference type="Proteomes" id="UP001457282"/>
    </source>
</evidence>
<accession>A0AAW1XBF6</accession>
<evidence type="ECO:0000256" key="2">
    <source>
        <dbReference type="SAM" id="Phobius"/>
    </source>
</evidence>
<keyword evidence="2" id="KW-0812">Transmembrane</keyword>
<protein>
    <recommendedName>
        <fullName evidence="3">DUF4408 domain-containing protein</fullName>
    </recommendedName>
</protein>
<evidence type="ECO:0000259" key="3">
    <source>
        <dbReference type="Pfam" id="PF14364"/>
    </source>
</evidence>
<feature type="transmembrane region" description="Helical" evidence="2">
    <location>
        <begin position="21"/>
        <end position="43"/>
    </location>
</feature>
<comment type="caution">
    <text evidence="4">The sequence shown here is derived from an EMBL/GenBank/DDBJ whole genome shotgun (WGS) entry which is preliminary data.</text>
</comment>
<evidence type="ECO:0000313" key="4">
    <source>
        <dbReference type="EMBL" id="KAK9934328.1"/>
    </source>
</evidence>
<dbReference type="Proteomes" id="UP001457282">
    <property type="component" value="Unassembled WGS sequence"/>
</dbReference>
<keyword evidence="2" id="KW-0472">Membrane</keyword>
<dbReference type="InterPro" id="IPR025520">
    <property type="entry name" value="DUF4408"/>
</dbReference>
<evidence type="ECO:0000256" key="1">
    <source>
        <dbReference type="SAM" id="MobiDB-lite"/>
    </source>
</evidence>
<dbReference type="AlphaFoldDB" id="A0AAW1XBF6"/>
<feature type="domain" description="DUF4408" evidence="3">
    <location>
        <begin position="59"/>
        <end position="90"/>
    </location>
</feature>
<name>A0AAW1XBF6_RUBAR</name>
<sequence length="242" mass="28365">MDPIKAQKLRAMNLYKKSDPFFQSLILHSLIALACSLFCSYSYSFPNSFYTIKHLVFNSLPNTWSWFLNPSCLFVVVNFIVVFLIGESRLSGKQSSPAAEIYDEYVARAQSLRRRPSTTFQEIKKEERIVVEMDDPNDENANGIEDHKQVDEVLLKEENDGHDEDFEECEEIGIENEKDEEEEKEKEKGKEEELEHEQEQEEQEEEEEAVGMPAEELNKRIEDFIARVNKQRWLEARFLVNL</sequence>
<dbReference type="PANTHER" id="PTHR35762:SF5">
    <property type="entry name" value="DUF4408 DOMAIN-CONTAINING PROTEIN"/>
    <property type="match status" value="1"/>
</dbReference>
<dbReference type="PROSITE" id="PS51257">
    <property type="entry name" value="PROKAR_LIPOPROTEIN"/>
    <property type="match status" value="1"/>
</dbReference>
<feature type="transmembrane region" description="Helical" evidence="2">
    <location>
        <begin position="63"/>
        <end position="85"/>
    </location>
</feature>
<feature type="region of interest" description="Disordered" evidence="1">
    <location>
        <begin position="129"/>
        <end position="215"/>
    </location>
</feature>
<dbReference type="PANTHER" id="PTHR35762">
    <property type="entry name" value="TRANSMEMBRANE PROTEIN"/>
    <property type="match status" value="1"/>
</dbReference>
<feature type="compositionally biased region" description="Acidic residues" evidence="1">
    <location>
        <begin position="194"/>
        <end position="209"/>
    </location>
</feature>
<feature type="compositionally biased region" description="Acidic residues" evidence="1">
    <location>
        <begin position="160"/>
        <end position="184"/>
    </location>
</feature>